<dbReference type="PROSITE" id="PS51257">
    <property type="entry name" value="PROKAR_LIPOPROTEIN"/>
    <property type="match status" value="1"/>
</dbReference>
<accession>A0A6L8K671</accession>
<dbReference type="Proteomes" id="UP000479335">
    <property type="component" value="Unassembled WGS sequence"/>
</dbReference>
<dbReference type="EMBL" id="WWCN01000005">
    <property type="protein sequence ID" value="MYM22993.1"/>
    <property type="molecule type" value="Genomic_DNA"/>
</dbReference>
<comment type="caution">
    <text evidence="2">The sequence shown here is derived from an EMBL/GenBank/DDBJ whole genome shotgun (WGS) entry which is preliminary data.</text>
</comment>
<keyword evidence="3" id="KW-1185">Reference proteome</keyword>
<dbReference type="RefSeq" id="WP_161006489.1">
    <property type="nucleotide sequence ID" value="NZ_WWCN01000005.1"/>
</dbReference>
<gene>
    <name evidence="2" type="ORF">GTP46_10085</name>
</gene>
<proteinExistence type="predicted"/>
<evidence type="ECO:0008006" key="4">
    <source>
        <dbReference type="Google" id="ProtNLM"/>
    </source>
</evidence>
<organism evidence="2 3">
    <name type="scientific">Duganella flavida</name>
    <dbReference type="NCBI Taxonomy" id="2692175"/>
    <lineage>
        <taxon>Bacteria</taxon>
        <taxon>Pseudomonadati</taxon>
        <taxon>Pseudomonadota</taxon>
        <taxon>Betaproteobacteria</taxon>
        <taxon>Burkholderiales</taxon>
        <taxon>Oxalobacteraceae</taxon>
        <taxon>Telluria group</taxon>
        <taxon>Duganella</taxon>
    </lineage>
</organism>
<keyword evidence="1" id="KW-0732">Signal</keyword>
<evidence type="ECO:0000256" key="1">
    <source>
        <dbReference type="SAM" id="SignalP"/>
    </source>
</evidence>
<dbReference type="AlphaFoldDB" id="A0A6L8K671"/>
<feature type="chain" id="PRO_5026963197" description="DUF3304 domain-containing protein" evidence="1">
    <location>
        <begin position="25"/>
        <end position="112"/>
    </location>
</feature>
<protein>
    <recommendedName>
        <fullName evidence="4">DUF3304 domain-containing protein</fullName>
    </recommendedName>
</protein>
<sequence>MKNMKTKSLFGSRLLVLVLTGLLAACTTTPAKVTHEFSFDFNPRIEVLDYHYGSHGDHPEAWQLATGHISQGTGIYGRIFVPEYLQVKWKILPNGPVHEDRVELAPGHILTI</sequence>
<evidence type="ECO:0000313" key="3">
    <source>
        <dbReference type="Proteomes" id="UP000479335"/>
    </source>
</evidence>
<evidence type="ECO:0000313" key="2">
    <source>
        <dbReference type="EMBL" id="MYM22993.1"/>
    </source>
</evidence>
<feature type="signal peptide" evidence="1">
    <location>
        <begin position="1"/>
        <end position="24"/>
    </location>
</feature>
<name>A0A6L8K671_9BURK</name>
<reference evidence="2 3" key="1">
    <citation type="submission" date="2019-12" db="EMBL/GenBank/DDBJ databases">
        <title>Novel species isolated from a subtropical stream in China.</title>
        <authorList>
            <person name="Lu H."/>
        </authorList>
    </citation>
    <scope>NUCLEOTIDE SEQUENCE [LARGE SCALE GENOMIC DNA]</scope>
    <source>
        <strain evidence="2 3">FT135W</strain>
    </source>
</reference>